<keyword evidence="4 5" id="KW-0472">Membrane</keyword>
<dbReference type="STRING" id="1763534.GCA_001831475_00644"/>
<reference evidence="6 7" key="1">
    <citation type="submission" date="2016-03" db="EMBL/GenBank/DDBJ databases">
        <authorList>
            <person name="Ploux O."/>
        </authorList>
    </citation>
    <scope>NUCLEOTIDE SEQUENCE [LARGE SCALE GENOMIC DNA]</scope>
    <source>
        <strain evidence="6 7">LPB0076</strain>
    </source>
</reference>
<dbReference type="EMBL" id="LVEP01000017">
    <property type="protein sequence ID" value="OCB77180.1"/>
    <property type="molecule type" value="Genomic_DNA"/>
</dbReference>
<feature type="transmembrane region" description="Helical" evidence="5">
    <location>
        <begin position="51"/>
        <end position="74"/>
    </location>
</feature>
<gene>
    <name evidence="6" type="ORF">LPBF_04020</name>
</gene>
<dbReference type="RefSeq" id="WP_066332799.1">
    <property type="nucleotide sequence ID" value="NZ_CP017688.1"/>
</dbReference>
<dbReference type="GO" id="GO:0016020">
    <property type="term" value="C:membrane"/>
    <property type="evidence" value="ECO:0007669"/>
    <property type="project" value="UniProtKB-SubCell"/>
</dbReference>
<evidence type="ECO:0000256" key="2">
    <source>
        <dbReference type="ARBA" id="ARBA00022692"/>
    </source>
</evidence>
<evidence type="ECO:0000256" key="5">
    <source>
        <dbReference type="SAM" id="Phobius"/>
    </source>
</evidence>
<dbReference type="Pfam" id="PF07681">
    <property type="entry name" value="DoxX"/>
    <property type="match status" value="1"/>
</dbReference>
<feature type="transmembrane region" description="Helical" evidence="5">
    <location>
        <begin position="108"/>
        <end position="126"/>
    </location>
</feature>
<comment type="caution">
    <text evidence="6">The sequence shown here is derived from an EMBL/GenBank/DDBJ whole genome shotgun (WGS) entry which is preliminary data.</text>
</comment>
<keyword evidence="3 5" id="KW-1133">Transmembrane helix</keyword>
<evidence type="ECO:0000256" key="1">
    <source>
        <dbReference type="ARBA" id="ARBA00004141"/>
    </source>
</evidence>
<evidence type="ECO:0000313" key="7">
    <source>
        <dbReference type="Proteomes" id="UP000093510"/>
    </source>
</evidence>
<name>A0A1B9E5E0_9FLAO</name>
<dbReference type="InterPro" id="IPR032808">
    <property type="entry name" value="DoxX"/>
</dbReference>
<keyword evidence="7" id="KW-1185">Reference proteome</keyword>
<proteinExistence type="predicted"/>
<accession>A0A1B9E5E0</accession>
<evidence type="ECO:0000256" key="3">
    <source>
        <dbReference type="ARBA" id="ARBA00022989"/>
    </source>
</evidence>
<keyword evidence="2 5" id="KW-0812">Transmembrane</keyword>
<evidence type="ECO:0000313" key="6">
    <source>
        <dbReference type="EMBL" id="OCB77180.1"/>
    </source>
</evidence>
<sequence length="127" mass="14371">MNNVASILILIFLAISFIQSGYDKLFYWKDNLDWLKSHFAQTKLKNHVPLALLNILILELISGVLCIVGSIELIVNNGRVFGLYGAIFSCITLIMLLFGQRLAKDYDGARTIVIYFIPAVMAVYWLN</sequence>
<dbReference type="OrthoDB" id="957977at2"/>
<organism evidence="6 7">
    <name type="scientific">Flavobacterium crassostreae</name>
    <dbReference type="NCBI Taxonomy" id="1763534"/>
    <lineage>
        <taxon>Bacteria</taxon>
        <taxon>Pseudomonadati</taxon>
        <taxon>Bacteroidota</taxon>
        <taxon>Flavobacteriia</taxon>
        <taxon>Flavobacteriales</taxon>
        <taxon>Flavobacteriaceae</taxon>
        <taxon>Flavobacterium</taxon>
    </lineage>
</organism>
<protein>
    <submittedName>
        <fullName evidence="6">DoxX family protein</fullName>
    </submittedName>
</protein>
<feature type="transmembrane region" description="Helical" evidence="5">
    <location>
        <begin position="81"/>
        <end position="102"/>
    </location>
</feature>
<comment type="subcellular location">
    <subcellularLocation>
        <location evidence="1">Membrane</location>
        <topology evidence="1">Multi-pass membrane protein</topology>
    </subcellularLocation>
</comment>
<dbReference type="Proteomes" id="UP000093510">
    <property type="component" value="Unassembled WGS sequence"/>
</dbReference>
<dbReference type="AlphaFoldDB" id="A0A1B9E5E0"/>
<evidence type="ECO:0000256" key="4">
    <source>
        <dbReference type="ARBA" id="ARBA00023136"/>
    </source>
</evidence>